<dbReference type="EMBL" id="NEVT01000006">
    <property type="protein sequence ID" value="OZI75671.1"/>
    <property type="molecule type" value="Genomic_DNA"/>
</dbReference>
<organism evidence="3 4">
    <name type="scientific">Bordetella genomosp. 2</name>
    <dbReference type="NCBI Taxonomy" id="1983456"/>
    <lineage>
        <taxon>Bacteria</taxon>
        <taxon>Pseudomonadati</taxon>
        <taxon>Pseudomonadota</taxon>
        <taxon>Betaproteobacteria</taxon>
        <taxon>Burkholderiales</taxon>
        <taxon>Alcaligenaceae</taxon>
        <taxon>Bordetella</taxon>
    </lineage>
</organism>
<reference evidence="4" key="1">
    <citation type="submission" date="2017-05" db="EMBL/GenBank/DDBJ databases">
        <title>Complete and WGS of Bordetella genogroups.</title>
        <authorList>
            <person name="Spilker T."/>
            <person name="Lipuma J."/>
        </authorList>
    </citation>
    <scope>NUCLEOTIDE SEQUENCE [LARGE SCALE GENOMIC DNA]</scope>
    <source>
        <strain evidence="4">AU8256</strain>
    </source>
</reference>
<keyword evidence="2" id="KW-0732">Signal</keyword>
<proteinExistence type="predicted"/>
<accession>A0A261VPH1</accession>
<evidence type="ECO:0000313" key="3">
    <source>
        <dbReference type="EMBL" id="OZI75671.1"/>
    </source>
</evidence>
<dbReference type="Proteomes" id="UP000215633">
    <property type="component" value="Unassembled WGS sequence"/>
</dbReference>
<feature type="region of interest" description="Disordered" evidence="1">
    <location>
        <begin position="36"/>
        <end position="139"/>
    </location>
</feature>
<comment type="caution">
    <text evidence="3">The sequence shown here is derived from an EMBL/GenBank/DDBJ whole genome shotgun (WGS) entry which is preliminary data.</text>
</comment>
<feature type="signal peptide" evidence="2">
    <location>
        <begin position="1"/>
        <end position="25"/>
    </location>
</feature>
<evidence type="ECO:0000256" key="2">
    <source>
        <dbReference type="SAM" id="SignalP"/>
    </source>
</evidence>
<sequence length="139" mass="13999">MEATMSRYLLVSIRCAVLAALPAVAAPVLWAQPVQNEGRAQEQPGSSPRPESSRAPDGSSTTRGQTDSNPDRPSASPGERAPTPNGADNRQPGQGGASAPGPMPRGQGTVEPHRPDAPAGSTVPGGRAGSGGHKHGGAR</sequence>
<name>A0A261VPH1_9BORD</name>
<protein>
    <recommendedName>
        <fullName evidence="5">Translation initiation factor IF-2</fullName>
    </recommendedName>
</protein>
<keyword evidence="4" id="KW-1185">Reference proteome</keyword>
<evidence type="ECO:0008006" key="5">
    <source>
        <dbReference type="Google" id="ProtNLM"/>
    </source>
</evidence>
<feature type="compositionally biased region" description="Polar residues" evidence="1">
    <location>
        <begin position="58"/>
        <end position="68"/>
    </location>
</feature>
<evidence type="ECO:0000256" key="1">
    <source>
        <dbReference type="SAM" id="MobiDB-lite"/>
    </source>
</evidence>
<feature type="chain" id="PRO_5012582583" description="Translation initiation factor IF-2" evidence="2">
    <location>
        <begin position="26"/>
        <end position="139"/>
    </location>
</feature>
<evidence type="ECO:0000313" key="4">
    <source>
        <dbReference type="Proteomes" id="UP000215633"/>
    </source>
</evidence>
<dbReference type="AlphaFoldDB" id="A0A261VPH1"/>
<gene>
    <name evidence="3" type="ORF">CAL24_10600</name>
</gene>